<evidence type="ECO:0000313" key="2">
    <source>
        <dbReference type="EMBL" id="JAE00147.1"/>
    </source>
</evidence>
<evidence type="ECO:0000256" key="1">
    <source>
        <dbReference type="SAM" id="Phobius"/>
    </source>
</evidence>
<sequence>MMQQYCVHSFFFLMYILDNLFYLSMISFHDIRHACCLVIIDLAMMLISLIRIIFHLKALST</sequence>
<feature type="transmembrane region" description="Helical" evidence="1">
    <location>
        <begin position="7"/>
        <end position="25"/>
    </location>
</feature>
<keyword evidence="1" id="KW-0812">Transmembrane</keyword>
<name>A0A0A9EJA2_ARUDO</name>
<feature type="transmembrane region" description="Helical" evidence="1">
    <location>
        <begin position="31"/>
        <end position="54"/>
    </location>
</feature>
<keyword evidence="1" id="KW-1133">Transmembrane helix</keyword>
<accession>A0A0A9EJA2</accession>
<organism evidence="2">
    <name type="scientific">Arundo donax</name>
    <name type="common">Giant reed</name>
    <name type="synonym">Donax arundinaceus</name>
    <dbReference type="NCBI Taxonomy" id="35708"/>
    <lineage>
        <taxon>Eukaryota</taxon>
        <taxon>Viridiplantae</taxon>
        <taxon>Streptophyta</taxon>
        <taxon>Embryophyta</taxon>
        <taxon>Tracheophyta</taxon>
        <taxon>Spermatophyta</taxon>
        <taxon>Magnoliopsida</taxon>
        <taxon>Liliopsida</taxon>
        <taxon>Poales</taxon>
        <taxon>Poaceae</taxon>
        <taxon>PACMAD clade</taxon>
        <taxon>Arundinoideae</taxon>
        <taxon>Arundineae</taxon>
        <taxon>Arundo</taxon>
    </lineage>
</organism>
<keyword evidence="1" id="KW-0472">Membrane</keyword>
<protein>
    <submittedName>
        <fullName evidence="2">Uncharacterized protein</fullName>
    </submittedName>
</protein>
<proteinExistence type="predicted"/>
<dbReference type="EMBL" id="GBRH01197749">
    <property type="protein sequence ID" value="JAE00147.1"/>
    <property type="molecule type" value="Transcribed_RNA"/>
</dbReference>
<reference evidence="2" key="2">
    <citation type="journal article" date="2015" name="Data Brief">
        <title>Shoot transcriptome of the giant reed, Arundo donax.</title>
        <authorList>
            <person name="Barrero R.A."/>
            <person name="Guerrero F.D."/>
            <person name="Moolhuijzen P."/>
            <person name="Goolsby J.A."/>
            <person name="Tidwell J."/>
            <person name="Bellgard S.E."/>
            <person name="Bellgard M.I."/>
        </authorList>
    </citation>
    <scope>NUCLEOTIDE SEQUENCE</scope>
    <source>
        <tissue evidence="2">Shoot tissue taken approximately 20 cm above the soil surface</tissue>
    </source>
</reference>
<dbReference type="AlphaFoldDB" id="A0A0A9EJA2"/>
<reference evidence="2" key="1">
    <citation type="submission" date="2014-09" db="EMBL/GenBank/DDBJ databases">
        <authorList>
            <person name="Magalhaes I.L.F."/>
            <person name="Oliveira U."/>
            <person name="Santos F.R."/>
            <person name="Vidigal T.H.D.A."/>
            <person name="Brescovit A.D."/>
            <person name="Santos A.J."/>
        </authorList>
    </citation>
    <scope>NUCLEOTIDE SEQUENCE</scope>
    <source>
        <tissue evidence="2">Shoot tissue taken approximately 20 cm above the soil surface</tissue>
    </source>
</reference>